<dbReference type="InterPro" id="IPR050900">
    <property type="entry name" value="Transposase_IS3/IS150/IS904"/>
</dbReference>
<dbReference type="InterPro" id="IPR012337">
    <property type="entry name" value="RNaseH-like_sf"/>
</dbReference>
<dbReference type="InterPro" id="IPR036397">
    <property type="entry name" value="RNaseH_sf"/>
</dbReference>
<protein>
    <submittedName>
        <fullName evidence="2">Transposase</fullName>
    </submittedName>
</protein>
<dbReference type="PANTHER" id="PTHR46889">
    <property type="entry name" value="TRANSPOSASE INSF FOR INSERTION SEQUENCE IS3B-RELATED"/>
    <property type="match status" value="1"/>
</dbReference>
<evidence type="ECO:0000313" key="2">
    <source>
        <dbReference type="EMBL" id="TFE04224.1"/>
    </source>
</evidence>
<proteinExistence type="predicted"/>
<dbReference type="InterPro" id="IPR001584">
    <property type="entry name" value="Integrase_cat-core"/>
</dbReference>
<comment type="caution">
    <text evidence="2">The sequence shown here is derived from an EMBL/GenBank/DDBJ whole genome shotgun (WGS) entry which is preliminary data.</text>
</comment>
<dbReference type="EMBL" id="SORX01000001">
    <property type="protein sequence ID" value="TFE04224.1"/>
    <property type="molecule type" value="Genomic_DNA"/>
</dbReference>
<dbReference type="PROSITE" id="PS50994">
    <property type="entry name" value="INTEGRASE"/>
    <property type="match status" value="1"/>
</dbReference>
<dbReference type="Gene3D" id="3.30.420.10">
    <property type="entry name" value="Ribonuclease H-like superfamily/Ribonuclease H"/>
    <property type="match status" value="1"/>
</dbReference>
<dbReference type="GO" id="GO:0015074">
    <property type="term" value="P:DNA integration"/>
    <property type="evidence" value="ECO:0007669"/>
    <property type="project" value="InterPro"/>
</dbReference>
<accession>A0A4Y8LMJ1</accession>
<evidence type="ECO:0000259" key="1">
    <source>
        <dbReference type="PROSITE" id="PS50994"/>
    </source>
</evidence>
<gene>
    <name evidence="2" type="ORF">E2626_01675</name>
</gene>
<feature type="domain" description="Integrase catalytic" evidence="1">
    <location>
        <begin position="122"/>
        <end position="300"/>
    </location>
</feature>
<keyword evidence="3" id="KW-1185">Reference proteome</keyword>
<dbReference type="PANTHER" id="PTHR46889:SF5">
    <property type="entry name" value="INTEGRASE PROTEIN"/>
    <property type="match status" value="1"/>
</dbReference>
<dbReference type="GO" id="GO:0003676">
    <property type="term" value="F:nucleic acid binding"/>
    <property type="evidence" value="ECO:0007669"/>
    <property type="project" value="InterPro"/>
</dbReference>
<name>A0A4Y8LMJ1_9BACL</name>
<organism evidence="2 3">
    <name type="scientific">Jeotgalibacillus salarius</name>
    <dbReference type="NCBI Taxonomy" id="546023"/>
    <lineage>
        <taxon>Bacteria</taxon>
        <taxon>Bacillati</taxon>
        <taxon>Bacillota</taxon>
        <taxon>Bacilli</taxon>
        <taxon>Bacillales</taxon>
        <taxon>Caryophanaceae</taxon>
        <taxon>Jeotgalibacillus</taxon>
    </lineage>
</organism>
<dbReference type="SUPFAM" id="SSF53098">
    <property type="entry name" value="Ribonuclease H-like"/>
    <property type="match status" value="1"/>
</dbReference>
<dbReference type="AlphaFoldDB" id="A0A4Y8LMJ1"/>
<reference evidence="2 3" key="1">
    <citation type="submission" date="2019-03" db="EMBL/GenBank/DDBJ databases">
        <authorList>
            <person name="Yang Y."/>
        </authorList>
    </citation>
    <scope>NUCLEOTIDE SEQUENCE [LARGE SCALE GENOMIC DNA]</scope>
    <source>
        <strain evidence="2 3">ASL-1</strain>
    </source>
</reference>
<dbReference type="Proteomes" id="UP000297776">
    <property type="component" value="Unassembled WGS sequence"/>
</dbReference>
<dbReference type="Pfam" id="PF13683">
    <property type="entry name" value="rve_3"/>
    <property type="match status" value="1"/>
</dbReference>
<sequence>MSEMEKNKKAKSPKRQQNIVFKQLWVILSKIVPTWKDHLFNVQPETVIRWHRTAFKIYWRRKSKKMGRPLISIETILLIEKLHKENPTLSSEKLHEQIKLRGVINTPAPNTIAKYIKNMANQPKPPSKKQIQSWNTFIKNHLSVTWAVDFFTIPTFNFKILHVLVIIHHQTRRIIHFNVTTNPDAEWVVQQFRHATPYGERPTYLIHDNDPLFRSNKCQRFLQTSGIQSKKTAYKSPWQNAYVERAIGTIKRECTNHIIPINEKHIHHLLHDYISNYYNTDRTHQGIGGQTPIPTPKHVPVKEGDLKLKATPVMNGLYHTYKRIA</sequence>
<evidence type="ECO:0000313" key="3">
    <source>
        <dbReference type="Proteomes" id="UP000297776"/>
    </source>
</evidence>
<dbReference type="OrthoDB" id="9781005at2"/>